<dbReference type="STRING" id="68895.RR42_s1494"/>
<reference evidence="2 3" key="1">
    <citation type="journal article" date="2015" name="Genome Announc.">
        <title>Complete Genome Sequence of Cupriavidus basilensis 4G11, Isolated from the Oak Ridge Field Research Center Site.</title>
        <authorList>
            <person name="Ray J."/>
            <person name="Waters R.J."/>
            <person name="Skerker J.M."/>
            <person name="Kuehl J.V."/>
            <person name="Price M.N."/>
            <person name="Huang J."/>
            <person name="Chakraborty R."/>
            <person name="Arkin A.P."/>
            <person name="Deutschbauer A."/>
        </authorList>
    </citation>
    <scope>NUCLEOTIDE SEQUENCE [LARGE SCALE GENOMIC DNA]</scope>
    <source>
        <strain evidence="2">4G11</strain>
    </source>
</reference>
<dbReference type="NCBIfam" id="NF004793">
    <property type="entry name" value="PRK06141.1"/>
    <property type="match status" value="1"/>
</dbReference>
<comment type="similarity">
    <text evidence="1">Belongs to the ornithine cyclodeaminase/mu-crystallin family.</text>
</comment>
<dbReference type="InterPro" id="IPR003462">
    <property type="entry name" value="ODC_Mu_crystall"/>
</dbReference>
<keyword evidence="2" id="KW-0456">Lyase</keyword>
<dbReference type="GO" id="GO:0016491">
    <property type="term" value="F:oxidoreductase activity"/>
    <property type="evidence" value="ECO:0007669"/>
    <property type="project" value="UniProtKB-ARBA"/>
</dbReference>
<protein>
    <submittedName>
        <fullName evidence="2">Ornithine cyclodeaminase</fullName>
        <ecNumber evidence="2">4.3.1.12</ecNumber>
    </submittedName>
</protein>
<dbReference type="SUPFAM" id="SSF51735">
    <property type="entry name" value="NAD(P)-binding Rossmann-fold domains"/>
    <property type="match status" value="1"/>
</dbReference>
<dbReference type="PANTHER" id="PTHR13812:SF19">
    <property type="entry name" value="KETIMINE REDUCTASE MU-CRYSTALLIN"/>
    <property type="match status" value="1"/>
</dbReference>
<proteinExistence type="inferred from homology"/>
<accession>A0A0C4YBX0</accession>
<evidence type="ECO:0000256" key="1">
    <source>
        <dbReference type="ARBA" id="ARBA00008903"/>
    </source>
</evidence>
<dbReference type="GO" id="GO:0005737">
    <property type="term" value="C:cytoplasm"/>
    <property type="evidence" value="ECO:0007669"/>
    <property type="project" value="TreeGrafter"/>
</dbReference>
<dbReference type="RefSeq" id="WP_043354758.1">
    <property type="nucleotide sequence ID" value="NZ_CP010537.1"/>
</dbReference>
<evidence type="ECO:0000313" key="3">
    <source>
        <dbReference type="Proteomes" id="UP000031843"/>
    </source>
</evidence>
<organism evidence="2 3">
    <name type="scientific">Cupriavidus basilensis</name>
    <dbReference type="NCBI Taxonomy" id="68895"/>
    <lineage>
        <taxon>Bacteria</taxon>
        <taxon>Pseudomonadati</taxon>
        <taxon>Pseudomonadota</taxon>
        <taxon>Betaproteobacteria</taxon>
        <taxon>Burkholderiales</taxon>
        <taxon>Burkholderiaceae</taxon>
        <taxon>Cupriavidus</taxon>
    </lineage>
</organism>
<dbReference type="FunFam" id="3.40.50.720:FF:000311">
    <property type="entry name" value="Ornithine cyclodeaminase"/>
    <property type="match status" value="1"/>
</dbReference>
<dbReference type="EMBL" id="CP010537">
    <property type="protein sequence ID" value="AJG23082.1"/>
    <property type="molecule type" value="Genomic_DNA"/>
</dbReference>
<gene>
    <name evidence="2" type="ORF">RR42_s1494</name>
</gene>
<dbReference type="Proteomes" id="UP000031843">
    <property type="component" value="Chromosome secondary"/>
</dbReference>
<dbReference type="Gene3D" id="3.30.1780.10">
    <property type="entry name" value="ornithine cyclodeaminase, domain 1"/>
    <property type="match status" value="1"/>
</dbReference>
<keyword evidence="3" id="KW-1185">Reference proteome</keyword>
<dbReference type="EC" id="4.3.1.12" evidence="2"/>
<dbReference type="AlphaFoldDB" id="A0A0C4YBX0"/>
<dbReference type="PANTHER" id="PTHR13812">
    <property type="entry name" value="KETIMINE REDUCTASE MU-CRYSTALLIN"/>
    <property type="match status" value="1"/>
</dbReference>
<dbReference type="Gene3D" id="3.40.50.720">
    <property type="entry name" value="NAD(P)-binding Rossmann-like Domain"/>
    <property type="match status" value="1"/>
</dbReference>
<dbReference type="PIRSF" id="PIRSF001439">
    <property type="entry name" value="CryM"/>
    <property type="match status" value="1"/>
</dbReference>
<dbReference type="KEGG" id="cbw:RR42_s1494"/>
<name>A0A0C4YBX0_9BURK</name>
<evidence type="ECO:0000313" key="2">
    <source>
        <dbReference type="EMBL" id="AJG23082.1"/>
    </source>
</evidence>
<dbReference type="Pfam" id="PF02423">
    <property type="entry name" value="OCD_Mu_crystall"/>
    <property type="match status" value="1"/>
</dbReference>
<dbReference type="InterPro" id="IPR023401">
    <property type="entry name" value="ODC_N"/>
</dbReference>
<dbReference type="GO" id="GO:0019752">
    <property type="term" value="P:carboxylic acid metabolic process"/>
    <property type="evidence" value="ECO:0007669"/>
    <property type="project" value="UniProtKB-ARBA"/>
</dbReference>
<sequence>MLILDSDTTRALLPFAKLVPALRDAFIRGCEVPQRHSHVIDTHGAAPGTMLLMPAWQADAYLGVKTVTIYPGNTLSGLPGLYSTYLLHDACTGKPLSMIDGNEITSRRTAAASALAASYLSPNYASSMLVLGAGRVASLLPQAYRAVRPIQRVAVWDINASQGEALAARLRADGFEARFVATIAAACEDADIVTSATLSTSPLVQRAWLRPGTHLDLIGGFTPAMREADDGCFESTAVFVDTSEAVLKAGDLLHPIEAGVLKATDIRGTLADLCQQRHRGRTDDTEITVFKAVGTALEDLAAAVMAYEGFEGLPRTTPRAESHGNVRRQA</sequence>
<dbReference type="GO" id="GO:0008473">
    <property type="term" value="F:ornithine cyclodeaminase activity"/>
    <property type="evidence" value="ECO:0007669"/>
    <property type="project" value="UniProtKB-EC"/>
</dbReference>
<dbReference type="OrthoDB" id="5293744at2"/>
<dbReference type="InterPro" id="IPR036291">
    <property type="entry name" value="NAD(P)-bd_dom_sf"/>
</dbReference>